<dbReference type="InterPro" id="IPR050126">
    <property type="entry name" value="Ap4A_hydrolase"/>
</dbReference>
<reference evidence="2 3" key="1">
    <citation type="submission" date="2020-06" db="EMBL/GenBank/DDBJ databases">
        <title>Sulfitobacter algicola sp. nov., isolated from green algae.</title>
        <authorList>
            <person name="Wang C."/>
        </authorList>
    </citation>
    <scope>NUCLEOTIDE SEQUENCE [LARGE SCALE GENOMIC DNA]</scope>
    <source>
        <strain evidence="2 3">1151</strain>
    </source>
</reference>
<gene>
    <name evidence="2" type="ORF">HRQ87_08845</name>
</gene>
<dbReference type="SUPFAM" id="SSF56300">
    <property type="entry name" value="Metallo-dependent phosphatases"/>
    <property type="match status" value="1"/>
</dbReference>
<sequence length="260" mass="29099">MNTVGTVLKGLFSNRDKAQKPAPERPVYIIGDVHGRYDLLLQLFETIDEDIARSKIDRLNIVLLGDYIDRGQFSRQVLHLLHKAHLQAPASFICLKGNHEQMLLDFLSDPRPETALWLRYGGEQTLTSFGIPIPDDLYDSDILRDMARALIKALGEDLCIWLHNLPLMWSSGNLTCVHAAADPVVAIADQDEDVLLWGCKTFLSQPRTDAVWIAHGHTIFETAHINQHRIALDTGAYKTGKLSAARIMSDGKVSFFKTAT</sequence>
<dbReference type="InterPro" id="IPR029052">
    <property type="entry name" value="Metallo-depent_PP-like"/>
</dbReference>
<dbReference type="InterPro" id="IPR004843">
    <property type="entry name" value="Calcineurin-like_PHP"/>
</dbReference>
<name>A0ABX2IWX4_9RHOB</name>
<feature type="domain" description="Serine/threonine specific protein phosphatases" evidence="1">
    <location>
        <begin position="95"/>
        <end position="100"/>
    </location>
</feature>
<protein>
    <submittedName>
        <fullName evidence="2">Serine/threonine protein phosphatase</fullName>
    </submittedName>
</protein>
<proteinExistence type="predicted"/>
<dbReference type="RefSeq" id="WP_174137421.1">
    <property type="nucleotide sequence ID" value="NZ_JABUFE010000004.1"/>
</dbReference>
<dbReference type="PRINTS" id="PR00114">
    <property type="entry name" value="STPHPHTASE"/>
</dbReference>
<accession>A0ABX2IWX4</accession>
<dbReference type="Pfam" id="PF00149">
    <property type="entry name" value="Metallophos"/>
    <property type="match status" value="1"/>
</dbReference>
<dbReference type="InterPro" id="IPR006186">
    <property type="entry name" value="Ser/Thr-sp_prot-phosphatase"/>
</dbReference>
<keyword evidence="3" id="KW-1185">Reference proteome</keyword>
<dbReference type="CDD" id="cd00144">
    <property type="entry name" value="MPP_PPP_family"/>
    <property type="match status" value="1"/>
</dbReference>
<dbReference type="PANTHER" id="PTHR42850">
    <property type="entry name" value="METALLOPHOSPHOESTERASE"/>
    <property type="match status" value="1"/>
</dbReference>
<dbReference type="PANTHER" id="PTHR42850:SF4">
    <property type="entry name" value="ZINC-DEPENDENT ENDOPOLYPHOSPHATASE"/>
    <property type="match status" value="1"/>
</dbReference>
<evidence type="ECO:0000313" key="2">
    <source>
        <dbReference type="EMBL" id="NSX54906.1"/>
    </source>
</evidence>
<organism evidence="2 3">
    <name type="scientific">Parasulfitobacter algicola</name>
    <dbReference type="NCBI Taxonomy" id="2614809"/>
    <lineage>
        <taxon>Bacteria</taxon>
        <taxon>Pseudomonadati</taxon>
        <taxon>Pseudomonadota</taxon>
        <taxon>Alphaproteobacteria</taxon>
        <taxon>Rhodobacterales</taxon>
        <taxon>Roseobacteraceae</taxon>
        <taxon>Parasulfitobacter</taxon>
    </lineage>
</organism>
<evidence type="ECO:0000313" key="3">
    <source>
        <dbReference type="Proteomes" id="UP000777935"/>
    </source>
</evidence>
<evidence type="ECO:0000259" key="1">
    <source>
        <dbReference type="PROSITE" id="PS00125"/>
    </source>
</evidence>
<dbReference type="EMBL" id="JABUFE010000004">
    <property type="protein sequence ID" value="NSX54906.1"/>
    <property type="molecule type" value="Genomic_DNA"/>
</dbReference>
<dbReference type="Gene3D" id="3.60.21.10">
    <property type="match status" value="1"/>
</dbReference>
<dbReference type="PROSITE" id="PS00125">
    <property type="entry name" value="SER_THR_PHOSPHATASE"/>
    <property type="match status" value="1"/>
</dbReference>
<comment type="caution">
    <text evidence="2">The sequence shown here is derived from an EMBL/GenBank/DDBJ whole genome shotgun (WGS) entry which is preliminary data.</text>
</comment>
<dbReference type="Proteomes" id="UP000777935">
    <property type="component" value="Unassembled WGS sequence"/>
</dbReference>